<evidence type="ECO:0000256" key="6">
    <source>
        <dbReference type="ARBA" id="ARBA00022741"/>
    </source>
</evidence>
<keyword evidence="8" id="KW-1278">Translocase</keyword>
<evidence type="ECO:0000256" key="3">
    <source>
        <dbReference type="ARBA" id="ARBA00022448"/>
    </source>
</evidence>
<keyword evidence="4" id="KW-1003">Cell membrane</keyword>
<dbReference type="EMBL" id="JBHTKH010000001">
    <property type="protein sequence ID" value="MFD1053501.1"/>
    <property type="molecule type" value="Genomic_DNA"/>
</dbReference>
<evidence type="ECO:0000313" key="11">
    <source>
        <dbReference type="EMBL" id="MFD1053501.1"/>
    </source>
</evidence>
<dbReference type="Pfam" id="PF00005">
    <property type="entry name" value="ABC_tran"/>
    <property type="match status" value="1"/>
</dbReference>
<dbReference type="PROSITE" id="PS00211">
    <property type="entry name" value="ABC_TRANSPORTER_1"/>
    <property type="match status" value="1"/>
</dbReference>
<keyword evidence="12" id="KW-1185">Reference proteome</keyword>
<reference evidence="12" key="1">
    <citation type="journal article" date="2019" name="Int. J. Syst. Evol. Microbiol.">
        <title>The Global Catalogue of Microorganisms (GCM) 10K type strain sequencing project: providing services to taxonomists for standard genome sequencing and annotation.</title>
        <authorList>
            <consortium name="The Broad Institute Genomics Platform"/>
            <consortium name="The Broad Institute Genome Sequencing Center for Infectious Disease"/>
            <person name="Wu L."/>
            <person name="Ma J."/>
        </authorList>
    </citation>
    <scope>NUCLEOTIDE SEQUENCE [LARGE SCALE GENOMIC DNA]</scope>
    <source>
        <strain evidence="12">CCUG 57508</strain>
    </source>
</reference>
<keyword evidence="3" id="KW-0813">Transport</keyword>
<dbReference type="SUPFAM" id="SSF52540">
    <property type="entry name" value="P-loop containing nucleoside triphosphate hydrolases"/>
    <property type="match status" value="1"/>
</dbReference>
<sequence length="325" mass="34735">MSGLSLGLKHHDELLVRDLNLTLERGEIVGLVGESGSGKTMGSLALLGLLPPAVEVRAGEATLDGAPLLAGPGGAVHRRTGDITMIFQNARAALNPTLRIGFQIRRVLTAVRGMPRREAEAEALRLLGRVGIPGAARVAQAYPHQLSGGMCQRAVIAMALAFQPRVLIADEPTTGLDVTVQAQIFDLLRDLVAETGSSVLFITHDLAAVAEMCDRVSVLFAGQVMETAETVELFERPRHPYSEFLLASLAPEAPAPVEQGQTADAGVVAEEKGVDFSLPGCRFAHRCPHVFDACKEFPPMFPAGERHHYSCFLGREIPVVIAARS</sequence>
<dbReference type="PANTHER" id="PTHR43297:SF14">
    <property type="entry name" value="ATPASE AAA-TYPE CORE DOMAIN-CONTAINING PROTEIN"/>
    <property type="match status" value="1"/>
</dbReference>
<dbReference type="SMART" id="SM00382">
    <property type="entry name" value="AAA"/>
    <property type="match status" value="1"/>
</dbReference>
<name>A0ABW3MSC7_9MICO</name>
<dbReference type="Proteomes" id="UP001597046">
    <property type="component" value="Unassembled WGS sequence"/>
</dbReference>
<evidence type="ECO:0000256" key="1">
    <source>
        <dbReference type="ARBA" id="ARBA00004202"/>
    </source>
</evidence>
<organism evidence="11 12">
    <name type="scientific">Terrabacter terrigena</name>
    <dbReference type="NCBI Taxonomy" id="574718"/>
    <lineage>
        <taxon>Bacteria</taxon>
        <taxon>Bacillati</taxon>
        <taxon>Actinomycetota</taxon>
        <taxon>Actinomycetes</taxon>
        <taxon>Micrococcales</taxon>
        <taxon>Intrasporangiaceae</taxon>
        <taxon>Terrabacter</taxon>
    </lineage>
</organism>
<gene>
    <name evidence="11" type="ORF">ACFQ2V_04210</name>
</gene>
<evidence type="ECO:0000256" key="7">
    <source>
        <dbReference type="ARBA" id="ARBA00022840"/>
    </source>
</evidence>
<dbReference type="CDD" id="cd03257">
    <property type="entry name" value="ABC_NikE_OppD_transporters"/>
    <property type="match status" value="1"/>
</dbReference>
<keyword evidence="7 11" id="KW-0067">ATP-binding</keyword>
<dbReference type="InterPro" id="IPR003593">
    <property type="entry name" value="AAA+_ATPase"/>
</dbReference>
<evidence type="ECO:0000256" key="5">
    <source>
        <dbReference type="ARBA" id="ARBA00022519"/>
    </source>
</evidence>
<dbReference type="GO" id="GO:0005524">
    <property type="term" value="F:ATP binding"/>
    <property type="evidence" value="ECO:0007669"/>
    <property type="project" value="UniProtKB-KW"/>
</dbReference>
<protein>
    <submittedName>
        <fullName evidence="11">ABC transporter ATP-binding protein</fullName>
    </submittedName>
</protein>
<dbReference type="PROSITE" id="PS50893">
    <property type="entry name" value="ABC_TRANSPORTER_2"/>
    <property type="match status" value="1"/>
</dbReference>
<evidence type="ECO:0000256" key="9">
    <source>
        <dbReference type="ARBA" id="ARBA00023136"/>
    </source>
</evidence>
<dbReference type="InterPro" id="IPR050388">
    <property type="entry name" value="ABC_Ni/Peptide_Import"/>
</dbReference>
<comment type="caution">
    <text evidence="11">The sequence shown here is derived from an EMBL/GenBank/DDBJ whole genome shotgun (WGS) entry which is preliminary data.</text>
</comment>
<evidence type="ECO:0000256" key="4">
    <source>
        <dbReference type="ARBA" id="ARBA00022475"/>
    </source>
</evidence>
<dbReference type="RefSeq" id="WP_386050993.1">
    <property type="nucleotide sequence ID" value="NZ_JBHTKH010000001.1"/>
</dbReference>
<evidence type="ECO:0000256" key="2">
    <source>
        <dbReference type="ARBA" id="ARBA00005417"/>
    </source>
</evidence>
<dbReference type="NCBIfam" id="TIGR01727">
    <property type="entry name" value="oligo_HPY"/>
    <property type="match status" value="1"/>
</dbReference>
<proteinExistence type="inferred from homology"/>
<evidence type="ECO:0000256" key="8">
    <source>
        <dbReference type="ARBA" id="ARBA00022967"/>
    </source>
</evidence>
<dbReference type="InterPro" id="IPR027417">
    <property type="entry name" value="P-loop_NTPase"/>
</dbReference>
<evidence type="ECO:0000259" key="10">
    <source>
        <dbReference type="PROSITE" id="PS50893"/>
    </source>
</evidence>
<comment type="subcellular location">
    <subcellularLocation>
        <location evidence="1">Cell membrane</location>
        <topology evidence="1">Peripheral membrane protein</topology>
    </subcellularLocation>
</comment>
<dbReference type="Pfam" id="PF08352">
    <property type="entry name" value="oligo_HPY"/>
    <property type="match status" value="1"/>
</dbReference>
<dbReference type="InterPro" id="IPR013563">
    <property type="entry name" value="Oligopep_ABC_C"/>
</dbReference>
<comment type="similarity">
    <text evidence="2">Belongs to the ABC transporter superfamily.</text>
</comment>
<keyword evidence="9" id="KW-0472">Membrane</keyword>
<evidence type="ECO:0000313" key="12">
    <source>
        <dbReference type="Proteomes" id="UP001597046"/>
    </source>
</evidence>
<feature type="domain" description="ABC transporter" evidence="10">
    <location>
        <begin position="1"/>
        <end position="246"/>
    </location>
</feature>
<keyword evidence="6" id="KW-0547">Nucleotide-binding</keyword>
<dbReference type="PANTHER" id="PTHR43297">
    <property type="entry name" value="OLIGOPEPTIDE TRANSPORT ATP-BINDING PROTEIN APPD"/>
    <property type="match status" value="1"/>
</dbReference>
<dbReference type="InterPro" id="IPR003439">
    <property type="entry name" value="ABC_transporter-like_ATP-bd"/>
</dbReference>
<keyword evidence="5" id="KW-0997">Cell inner membrane</keyword>
<dbReference type="InterPro" id="IPR017871">
    <property type="entry name" value="ABC_transporter-like_CS"/>
</dbReference>
<accession>A0ABW3MSC7</accession>
<dbReference type="Gene3D" id="3.40.50.300">
    <property type="entry name" value="P-loop containing nucleotide triphosphate hydrolases"/>
    <property type="match status" value="1"/>
</dbReference>